<evidence type="ECO:0000313" key="3">
    <source>
        <dbReference type="Proteomes" id="UP000029385"/>
    </source>
</evidence>
<feature type="transmembrane region" description="Helical" evidence="1">
    <location>
        <begin position="392"/>
        <end position="413"/>
    </location>
</feature>
<keyword evidence="1" id="KW-1133">Transmembrane helix</keyword>
<dbReference type="PATRIC" id="fig|1121015.4.peg.1131"/>
<comment type="caution">
    <text evidence="2">The sequence shown here is derived from an EMBL/GenBank/DDBJ whole genome shotgun (WGS) entry which is preliminary data.</text>
</comment>
<dbReference type="Proteomes" id="UP000029385">
    <property type="component" value="Unassembled WGS sequence"/>
</dbReference>
<dbReference type="OrthoDB" id="8914130at2"/>
<evidence type="ECO:0000313" key="2">
    <source>
        <dbReference type="EMBL" id="KFN43918.1"/>
    </source>
</evidence>
<dbReference type="STRING" id="1121015.GCA_000420545_02089"/>
<evidence type="ECO:0000256" key="1">
    <source>
        <dbReference type="SAM" id="Phobius"/>
    </source>
</evidence>
<dbReference type="RefSeq" id="WP_022969703.1">
    <property type="nucleotide sequence ID" value="NZ_ATVD01000003.1"/>
</dbReference>
<sequence>MKRLAALAPWGAALCGIVFTLMVFSPGYLSWDSAYQWWQARHGQFDGTHPPLLAMIWRAVEVVWPGPGGMFALQIVLIWSALAAFAAALPWPAWARIGLVLVFGFWPPLFGLSLHVWKDLWTLLAFAWALVFLTRELRRPSRALRLGAWFALVAACAFRHNAITGALPLLLWLAWREGLAFHGARVGRGWVLTVAGVLTVAAVFAAKLPTLDARVRPVDSVWSAVTLWDAAAVSLAENRLLIPAPLRAPTLTLADVRAHYTDYSNTTVYESGQIFHSLDGPYTDEQTAALRDLAWRLPVEHPRAYFAHRLRLAVLLFGGDRAGLPDDQVFSPGRTVYEDNPTPPLVRSPLHARVLASLMRLIDTPLFAGWIYLCLAALAMLVGFARLHRAPAAGLAAATAASCLAYALPLALVSGSAEFRYLAWPLLATGMAWALLLPRKEKTRTL</sequence>
<proteinExistence type="predicted"/>
<dbReference type="eggNOG" id="ENOG50322BP">
    <property type="taxonomic scope" value="Bacteria"/>
</dbReference>
<gene>
    <name evidence="2" type="ORF">N789_08190</name>
</gene>
<dbReference type="AlphaFoldDB" id="A0A091AUJ7"/>
<feature type="transmembrane region" description="Helical" evidence="1">
    <location>
        <begin position="149"/>
        <end position="175"/>
    </location>
</feature>
<feature type="transmembrane region" description="Helical" evidence="1">
    <location>
        <begin position="120"/>
        <end position="137"/>
    </location>
</feature>
<feature type="transmembrane region" description="Helical" evidence="1">
    <location>
        <begin position="187"/>
        <end position="206"/>
    </location>
</feature>
<feature type="transmembrane region" description="Helical" evidence="1">
    <location>
        <begin position="419"/>
        <end position="437"/>
    </location>
</feature>
<feature type="transmembrane region" description="Helical" evidence="1">
    <location>
        <begin position="367"/>
        <end position="385"/>
    </location>
</feature>
<feature type="transmembrane region" description="Helical" evidence="1">
    <location>
        <begin position="97"/>
        <end position="114"/>
    </location>
</feature>
<dbReference type="EMBL" id="AVCI01000004">
    <property type="protein sequence ID" value="KFN43918.1"/>
    <property type="molecule type" value="Genomic_DNA"/>
</dbReference>
<keyword evidence="1" id="KW-0472">Membrane</keyword>
<organism evidence="2 3">
    <name type="scientific">Arenimonas oryziterrae DSM 21050 = YC6267</name>
    <dbReference type="NCBI Taxonomy" id="1121015"/>
    <lineage>
        <taxon>Bacteria</taxon>
        <taxon>Pseudomonadati</taxon>
        <taxon>Pseudomonadota</taxon>
        <taxon>Gammaproteobacteria</taxon>
        <taxon>Lysobacterales</taxon>
        <taxon>Lysobacteraceae</taxon>
        <taxon>Arenimonas</taxon>
    </lineage>
</organism>
<accession>A0A091AUJ7</accession>
<feature type="transmembrane region" description="Helical" evidence="1">
    <location>
        <begin position="71"/>
        <end position="90"/>
    </location>
</feature>
<evidence type="ECO:0008006" key="4">
    <source>
        <dbReference type="Google" id="ProtNLM"/>
    </source>
</evidence>
<name>A0A091AUJ7_9GAMM</name>
<keyword evidence="3" id="KW-1185">Reference proteome</keyword>
<keyword evidence="1" id="KW-0812">Transmembrane</keyword>
<reference evidence="2 3" key="1">
    <citation type="submission" date="2013-09" db="EMBL/GenBank/DDBJ databases">
        <title>Genome sequencing of Arenimonas oryziterrae.</title>
        <authorList>
            <person name="Chen F."/>
            <person name="Wang G."/>
        </authorList>
    </citation>
    <scope>NUCLEOTIDE SEQUENCE [LARGE SCALE GENOMIC DNA]</scope>
    <source>
        <strain evidence="2 3">YC6267</strain>
    </source>
</reference>
<protein>
    <recommendedName>
        <fullName evidence="4">Glycosyltransferase RgtA/B/C/D-like domain-containing protein</fullName>
    </recommendedName>
</protein>